<dbReference type="PANTHER" id="PTHR43179:SF12">
    <property type="entry name" value="GALACTOFURANOSYLTRANSFERASE GLFT2"/>
    <property type="match status" value="1"/>
</dbReference>
<dbReference type="PANTHER" id="PTHR43179">
    <property type="entry name" value="RHAMNOSYLTRANSFERASE WBBL"/>
    <property type="match status" value="1"/>
</dbReference>
<sequence>MTMTSIIIPTYNGRELLAACIQSIRSSTSSPYELIVVDNGSVDGTAEYCREEQLTYVGLPDNRGFPAACNIGLRLAKGSSLMLLNNDVVVTGGWLERLLEALHSAPDIGIVGPCSNRVSGSQKVRLGYASMEQFHCEAHRYMEARRGIRTATRRLTGFCFLFRRELWERIGELDERFTPGYYEDDDYCYRARRAGYRLLIARDAYVHHIGSASFRRHSKRSKLLYINRRKFIRKWGVHPHRFI</sequence>
<keyword evidence="3 6" id="KW-0328">Glycosyltransferase</keyword>
<comment type="caution">
    <text evidence="6">The sequence shown here is derived from an EMBL/GenBank/DDBJ whole genome shotgun (WGS) entry which is preliminary data.</text>
</comment>
<dbReference type="EC" id="2.4.-.-" evidence="6"/>
<dbReference type="GO" id="GO:0016757">
    <property type="term" value="F:glycosyltransferase activity"/>
    <property type="evidence" value="ECO:0007669"/>
    <property type="project" value="UniProtKB-KW"/>
</dbReference>
<name>A0ABW3D8T5_9BACL</name>
<evidence type="ECO:0000256" key="1">
    <source>
        <dbReference type="ARBA" id="ARBA00004776"/>
    </source>
</evidence>
<dbReference type="Gene3D" id="3.90.550.10">
    <property type="entry name" value="Spore Coat Polysaccharide Biosynthesis Protein SpsA, Chain A"/>
    <property type="match status" value="1"/>
</dbReference>
<proteinExistence type="inferred from homology"/>
<comment type="similarity">
    <text evidence="2">Belongs to the glycosyltransferase 2 family.</text>
</comment>
<evidence type="ECO:0000256" key="3">
    <source>
        <dbReference type="ARBA" id="ARBA00022676"/>
    </source>
</evidence>
<dbReference type="InterPro" id="IPR029044">
    <property type="entry name" value="Nucleotide-diphossugar_trans"/>
</dbReference>
<dbReference type="SUPFAM" id="SSF53448">
    <property type="entry name" value="Nucleotide-diphospho-sugar transferases"/>
    <property type="match status" value="1"/>
</dbReference>
<accession>A0ABW3D8T5</accession>
<keyword evidence="7" id="KW-1185">Reference proteome</keyword>
<reference evidence="7" key="1">
    <citation type="journal article" date="2019" name="Int. J. Syst. Evol. Microbiol.">
        <title>The Global Catalogue of Microorganisms (GCM) 10K type strain sequencing project: providing services to taxonomists for standard genome sequencing and annotation.</title>
        <authorList>
            <consortium name="The Broad Institute Genomics Platform"/>
            <consortium name="The Broad Institute Genome Sequencing Center for Infectious Disease"/>
            <person name="Wu L."/>
            <person name="Ma J."/>
        </authorList>
    </citation>
    <scope>NUCLEOTIDE SEQUENCE [LARGE SCALE GENOMIC DNA]</scope>
    <source>
        <strain evidence="7">CCUG 57263</strain>
    </source>
</reference>
<evidence type="ECO:0000259" key="5">
    <source>
        <dbReference type="Pfam" id="PF00535"/>
    </source>
</evidence>
<dbReference type="InterPro" id="IPR001173">
    <property type="entry name" value="Glyco_trans_2-like"/>
</dbReference>
<organism evidence="6 7">
    <name type="scientific">Paenibacillus residui</name>
    <dbReference type="NCBI Taxonomy" id="629724"/>
    <lineage>
        <taxon>Bacteria</taxon>
        <taxon>Bacillati</taxon>
        <taxon>Bacillota</taxon>
        <taxon>Bacilli</taxon>
        <taxon>Bacillales</taxon>
        <taxon>Paenibacillaceae</taxon>
        <taxon>Paenibacillus</taxon>
    </lineage>
</organism>
<gene>
    <name evidence="6" type="ORF">ACFQ03_11395</name>
</gene>
<dbReference type="Pfam" id="PF00535">
    <property type="entry name" value="Glycos_transf_2"/>
    <property type="match status" value="1"/>
</dbReference>
<dbReference type="EMBL" id="JBHTIU010000035">
    <property type="protein sequence ID" value="MFD0869758.1"/>
    <property type="molecule type" value="Genomic_DNA"/>
</dbReference>
<dbReference type="RefSeq" id="WP_379288221.1">
    <property type="nucleotide sequence ID" value="NZ_JBHTIU010000035.1"/>
</dbReference>
<comment type="pathway">
    <text evidence="1">Cell wall biogenesis; cell wall polysaccharide biosynthesis.</text>
</comment>
<evidence type="ECO:0000313" key="7">
    <source>
        <dbReference type="Proteomes" id="UP001597120"/>
    </source>
</evidence>
<evidence type="ECO:0000313" key="6">
    <source>
        <dbReference type="EMBL" id="MFD0869758.1"/>
    </source>
</evidence>
<keyword evidence="4 6" id="KW-0808">Transferase</keyword>
<evidence type="ECO:0000256" key="4">
    <source>
        <dbReference type="ARBA" id="ARBA00022679"/>
    </source>
</evidence>
<protein>
    <submittedName>
        <fullName evidence="6">Glycosyltransferase family 2 protein</fullName>
        <ecNumber evidence="6">2.4.-.-</ecNumber>
    </submittedName>
</protein>
<feature type="domain" description="Glycosyltransferase 2-like" evidence="5">
    <location>
        <begin position="5"/>
        <end position="170"/>
    </location>
</feature>
<evidence type="ECO:0000256" key="2">
    <source>
        <dbReference type="ARBA" id="ARBA00006739"/>
    </source>
</evidence>
<dbReference type="CDD" id="cd04186">
    <property type="entry name" value="GT_2_like_c"/>
    <property type="match status" value="1"/>
</dbReference>
<dbReference type="Proteomes" id="UP001597120">
    <property type="component" value="Unassembled WGS sequence"/>
</dbReference>